<keyword evidence="1" id="KW-0472">Membrane</keyword>
<dbReference type="EMBL" id="LSRX01000165">
    <property type="protein sequence ID" value="OLQ06222.1"/>
    <property type="molecule type" value="Genomic_DNA"/>
</dbReference>
<keyword evidence="1" id="KW-1133">Transmembrane helix</keyword>
<name>A0A1Q9EFK7_SYMMI</name>
<evidence type="ECO:0000313" key="2">
    <source>
        <dbReference type="EMBL" id="OLQ06222.1"/>
    </source>
</evidence>
<comment type="caution">
    <text evidence="2">The sequence shown here is derived from an EMBL/GenBank/DDBJ whole genome shotgun (WGS) entry which is preliminary data.</text>
</comment>
<evidence type="ECO:0000313" key="3">
    <source>
        <dbReference type="Proteomes" id="UP000186817"/>
    </source>
</evidence>
<dbReference type="Proteomes" id="UP000186817">
    <property type="component" value="Unassembled WGS sequence"/>
</dbReference>
<protein>
    <submittedName>
        <fullName evidence="2">Uncharacterized protein</fullName>
    </submittedName>
</protein>
<accession>A0A1Q9EFK7</accession>
<keyword evidence="3" id="KW-1185">Reference proteome</keyword>
<sequence>MDAVTHEDEKYISLRRQSRGVPHCSAGCCGKTEQVGVGLLLLRFPEPSAWREGFIKVPKDITAPANLNSFLAERVFTEHPVDTERSFGCDRPTCDLPQSRQRTRRQLIRSMEGLASGVSVALDFVSLSALVMVRCYIAQCCRALTASEAKREFKAVGYWVERFVMVLIAFQVYALCIDAWLESFADAVFLKWPMQAAHSSEPDGGPSSDKVPDPTWAVLLYEPQELDKWIGSRFRHDSRTRELINLETGKTLNEGEGDECRRCVQYSGTTNAATLVCYCPWWGKATATWSLNYVFSWPSTHGK</sequence>
<feature type="transmembrane region" description="Helical" evidence="1">
    <location>
        <begin position="114"/>
        <end position="133"/>
    </location>
</feature>
<dbReference type="AlphaFoldDB" id="A0A1Q9EFK7"/>
<organism evidence="2 3">
    <name type="scientific">Symbiodinium microadriaticum</name>
    <name type="common">Dinoflagellate</name>
    <name type="synonym">Zooxanthella microadriatica</name>
    <dbReference type="NCBI Taxonomy" id="2951"/>
    <lineage>
        <taxon>Eukaryota</taxon>
        <taxon>Sar</taxon>
        <taxon>Alveolata</taxon>
        <taxon>Dinophyceae</taxon>
        <taxon>Suessiales</taxon>
        <taxon>Symbiodiniaceae</taxon>
        <taxon>Symbiodinium</taxon>
    </lineage>
</organism>
<keyword evidence="1" id="KW-0812">Transmembrane</keyword>
<gene>
    <name evidence="2" type="ORF">AK812_SmicGene10555</name>
</gene>
<evidence type="ECO:0000256" key="1">
    <source>
        <dbReference type="SAM" id="Phobius"/>
    </source>
</evidence>
<proteinExistence type="predicted"/>
<reference evidence="2 3" key="1">
    <citation type="submission" date="2016-02" db="EMBL/GenBank/DDBJ databases">
        <title>Genome analysis of coral dinoflagellate symbionts highlights evolutionary adaptations to a symbiotic lifestyle.</title>
        <authorList>
            <person name="Aranda M."/>
            <person name="Li Y."/>
            <person name="Liew Y.J."/>
            <person name="Baumgarten S."/>
            <person name="Simakov O."/>
            <person name="Wilson M."/>
            <person name="Piel J."/>
            <person name="Ashoor H."/>
            <person name="Bougouffa S."/>
            <person name="Bajic V.B."/>
            <person name="Ryu T."/>
            <person name="Ravasi T."/>
            <person name="Bayer T."/>
            <person name="Micklem G."/>
            <person name="Kim H."/>
            <person name="Bhak J."/>
            <person name="Lajeunesse T.C."/>
            <person name="Voolstra C.R."/>
        </authorList>
    </citation>
    <scope>NUCLEOTIDE SEQUENCE [LARGE SCALE GENOMIC DNA]</scope>
    <source>
        <strain evidence="2 3">CCMP2467</strain>
    </source>
</reference>